<dbReference type="InterPro" id="IPR032816">
    <property type="entry name" value="VTT_dom"/>
</dbReference>
<protein>
    <submittedName>
        <fullName evidence="3">DedA family protein</fullName>
    </submittedName>
</protein>
<dbReference type="PANTHER" id="PTHR42709:SF2">
    <property type="entry name" value="INNER MEMBRANE PROTEIN YOHD"/>
    <property type="match status" value="1"/>
</dbReference>
<keyword evidence="1" id="KW-1133">Transmembrane helix</keyword>
<feature type="transmembrane region" description="Helical" evidence="1">
    <location>
        <begin position="161"/>
        <end position="180"/>
    </location>
</feature>
<evidence type="ECO:0000313" key="3">
    <source>
        <dbReference type="EMBL" id="MBI3015545.1"/>
    </source>
</evidence>
<dbReference type="Pfam" id="PF09335">
    <property type="entry name" value="VTT_dom"/>
    <property type="match status" value="1"/>
</dbReference>
<proteinExistence type="predicted"/>
<evidence type="ECO:0000259" key="2">
    <source>
        <dbReference type="Pfam" id="PF09335"/>
    </source>
</evidence>
<dbReference type="GO" id="GO:0005886">
    <property type="term" value="C:plasma membrane"/>
    <property type="evidence" value="ECO:0007669"/>
    <property type="project" value="TreeGrafter"/>
</dbReference>
<feature type="domain" description="VTT" evidence="2">
    <location>
        <begin position="23"/>
        <end position="143"/>
    </location>
</feature>
<keyword evidence="1" id="KW-0812">Transmembrane</keyword>
<organism evidence="3 4">
    <name type="scientific">Tectimicrobiota bacterium</name>
    <dbReference type="NCBI Taxonomy" id="2528274"/>
    <lineage>
        <taxon>Bacteria</taxon>
        <taxon>Pseudomonadati</taxon>
        <taxon>Nitrospinota/Tectimicrobiota group</taxon>
        <taxon>Candidatus Tectimicrobiota</taxon>
    </lineage>
</organism>
<comment type="caution">
    <text evidence="3">The sequence shown here is derived from an EMBL/GenBank/DDBJ whole genome shotgun (WGS) entry which is preliminary data.</text>
</comment>
<name>A0A932GRA5_UNCTE</name>
<dbReference type="AlphaFoldDB" id="A0A932GRA5"/>
<dbReference type="Proteomes" id="UP000741360">
    <property type="component" value="Unassembled WGS sequence"/>
</dbReference>
<evidence type="ECO:0000313" key="4">
    <source>
        <dbReference type="Proteomes" id="UP000741360"/>
    </source>
</evidence>
<accession>A0A932GRA5</accession>
<sequence>MQMMWIVEQYGYLAVFAGAFLEGEVVLILAGFAAFHGYLNLQMVLIIAFLGTVLSDEFFYYLGRWQGRSLIARSRRLSEKYPYALHYIERFGTWVVLLQRFLYGFRIAIPVVIGTSSMKPVRFAILNMSSAVVWVLLFGYLGYGFGDALTAILGDLKRVEAYIFLGVFFVALTIWAAHTITKKTRL</sequence>
<dbReference type="PANTHER" id="PTHR42709">
    <property type="entry name" value="ALKALINE PHOSPHATASE LIKE PROTEIN"/>
    <property type="match status" value="1"/>
</dbReference>
<feature type="transmembrane region" description="Helical" evidence="1">
    <location>
        <begin position="12"/>
        <end position="35"/>
    </location>
</feature>
<reference evidence="3" key="1">
    <citation type="submission" date="2020-07" db="EMBL/GenBank/DDBJ databases">
        <title>Huge and variable diversity of episymbiotic CPR bacteria and DPANN archaea in groundwater ecosystems.</title>
        <authorList>
            <person name="He C.Y."/>
            <person name="Keren R."/>
            <person name="Whittaker M."/>
            <person name="Farag I.F."/>
            <person name="Doudna J."/>
            <person name="Cate J.H.D."/>
            <person name="Banfield J.F."/>
        </authorList>
    </citation>
    <scope>NUCLEOTIDE SEQUENCE</scope>
    <source>
        <strain evidence="3">NC_groundwater_717_Ag_S-0.2um_59_8</strain>
    </source>
</reference>
<keyword evidence="1" id="KW-0472">Membrane</keyword>
<dbReference type="InterPro" id="IPR051311">
    <property type="entry name" value="DedA_domain"/>
</dbReference>
<gene>
    <name evidence="3" type="ORF">HYY65_10900</name>
</gene>
<feature type="transmembrane region" description="Helical" evidence="1">
    <location>
        <begin position="41"/>
        <end position="63"/>
    </location>
</feature>
<evidence type="ECO:0000256" key="1">
    <source>
        <dbReference type="SAM" id="Phobius"/>
    </source>
</evidence>
<dbReference type="EMBL" id="JACPSX010000208">
    <property type="protein sequence ID" value="MBI3015545.1"/>
    <property type="molecule type" value="Genomic_DNA"/>
</dbReference>
<feature type="transmembrane region" description="Helical" evidence="1">
    <location>
        <begin position="123"/>
        <end position="141"/>
    </location>
</feature>